<dbReference type="Proteomes" id="UP000253951">
    <property type="component" value="Chromosome"/>
</dbReference>
<protein>
    <submittedName>
        <fullName evidence="1">Uncharacterized protein</fullName>
    </submittedName>
</protein>
<evidence type="ECO:0000313" key="2">
    <source>
        <dbReference type="Proteomes" id="UP000253951"/>
    </source>
</evidence>
<organism evidence="1 2">
    <name type="scientific">Flavobacterium arcticum</name>
    <dbReference type="NCBI Taxonomy" id="1784713"/>
    <lineage>
        <taxon>Bacteria</taxon>
        <taxon>Pseudomonadati</taxon>
        <taxon>Bacteroidota</taxon>
        <taxon>Flavobacteriia</taxon>
        <taxon>Flavobacteriales</taxon>
        <taxon>Flavobacteriaceae</taxon>
        <taxon>Flavobacterium</taxon>
    </lineage>
</organism>
<evidence type="ECO:0000313" key="1">
    <source>
        <dbReference type="EMBL" id="AXG73052.1"/>
    </source>
</evidence>
<keyword evidence="2" id="KW-1185">Reference proteome</keyword>
<dbReference type="AlphaFoldDB" id="A0A345H8Z2"/>
<gene>
    <name evidence="1" type="ORF">DVK85_01895</name>
</gene>
<dbReference type="KEGG" id="fat:DVK85_01895"/>
<dbReference type="EMBL" id="CP031188">
    <property type="protein sequence ID" value="AXG73052.1"/>
    <property type="molecule type" value="Genomic_DNA"/>
</dbReference>
<accession>A0A345H8Z2</accession>
<proteinExistence type="predicted"/>
<reference evidence="1 2" key="1">
    <citation type="submission" date="2018-07" db="EMBL/GenBank/DDBJ databases">
        <title>Complete genome sequence of Flavobacterium arcticum type strain SM1502T.</title>
        <authorList>
            <person name="Li Y."/>
            <person name="Li D.-D."/>
        </authorList>
    </citation>
    <scope>NUCLEOTIDE SEQUENCE [LARGE SCALE GENOMIC DNA]</scope>
    <source>
        <strain evidence="1 2">SM1502</strain>
    </source>
</reference>
<sequence>MTTLMKIWIYDNQLGYFDLLKNNTPQNCQLQHFNVNNCSEEDSKDGADSLVFFLNDELELLDYMKLQRPGMKTILCSPLESGAILQRDGDFIHIDVNLNKNDLVNSILKLITPINLASEEIQKKPV</sequence>
<name>A0A345H8Z2_9FLAO</name>